<feature type="compositionally biased region" description="Basic and acidic residues" evidence="7">
    <location>
        <begin position="25"/>
        <end position="44"/>
    </location>
</feature>
<dbReference type="Pfam" id="PF06325">
    <property type="entry name" value="PrmA"/>
    <property type="match status" value="1"/>
</dbReference>
<dbReference type="GO" id="GO:0042054">
    <property type="term" value="F:histone methyltransferase activity"/>
    <property type="evidence" value="ECO:0007669"/>
    <property type="project" value="TreeGrafter"/>
</dbReference>
<dbReference type="InterPro" id="IPR019734">
    <property type="entry name" value="TPR_rpt"/>
</dbReference>
<feature type="coiled-coil region" evidence="6">
    <location>
        <begin position="180"/>
        <end position="211"/>
    </location>
</feature>
<dbReference type="PANTHER" id="PTHR11006:SF4">
    <property type="entry name" value="PROTEIN ARGININE N-METHYLTRANSFERASE 7"/>
    <property type="match status" value="1"/>
</dbReference>
<keyword evidence="4" id="KW-0802">TPR repeat</keyword>
<dbReference type="GO" id="GO:0016274">
    <property type="term" value="F:protein-arginine N-methyltransferase activity"/>
    <property type="evidence" value="ECO:0007669"/>
    <property type="project" value="InterPro"/>
</dbReference>
<keyword evidence="3 5" id="KW-0949">S-adenosyl-L-methionine</keyword>
<dbReference type="SMART" id="SM00028">
    <property type="entry name" value="TPR"/>
    <property type="match status" value="3"/>
</dbReference>
<dbReference type="InterPro" id="IPR025799">
    <property type="entry name" value="Arg_MeTrfase"/>
</dbReference>
<dbReference type="Proteomes" id="UP000198341">
    <property type="component" value="Chromosome 9"/>
</dbReference>
<dbReference type="AlphaFoldDB" id="K8FF57"/>
<dbReference type="GO" id="GO:0032259">
    <property type="term" value="P:methylation"/>
    <property type="evidence" value="ECO:0007669"/>
    <property type="project" value="UniProtKB-KW"/>
</dbReference>
<dbReference type="EMBL" id="FO082270">
    <property type="protein sequence ID" value="CCO66841.1"/>
    <property type="molecule type" value="Genomic_DNA"/>
</dbReference>
<evidence type="ECO:0000256" key="6">
    <source>
        <dbReference type="SAM" id="Coils"/>
    </source>
</evidence>
<proteinExistence type="predicted"/>
<keyword evidence="10" id="KW-1185">Reference proteome</keyword>
<dbReference type="OrthoDB" id="2423701at2759"/>
<evidence type="ECO:0000256" key="7">
    <source>
        <dbReference type="SAM" id="MobiDB-lite"/>
    </source>
</evidence>
<evidence type="ECO:0000256" key="4">
    <source>
        <dbReference type="PROSITE-ProRule" id="PRU00339"/>
    </source>
</evidence>
<evidence type="ECO:0000256" key="5">
    <source>
        <dbReference type="PROSITE-ProRule" id="PRU01015"/>
    </source>
</evidence>
<feature type="domain" description="Protein arginine N-methyltransferase" evidence="8">
    <location>
        <begin position="886"/>
        <end position="996"/>
    </location>
</feature>
<dbReference type="PROSITE" id="PS51678">
    <property type="entry name" value="SAM_MT_PRMT"/>
    <property type="match status" value="1"/>
</dbReference>
<evidence type="ECO:0000313" key="9">
    <source>
        <dbReference type="EMBL" id="CCO66841.1"/>
    </source>
</evidence>
<dbReference type="PANTHER" id="PTHR11006">
    <property type="entry name" value="PROTEIN ARGININE N-METHYLTRANSFERASE"/>
    <property type="match status" value="1"/>
</dbReference>
<dbReference type="RefSeq" id="XP_007511281.1">
    <property type="nucleotide sequence ID" value="XM_007511219.1"/>
</dbReference>
<gene>
    <name evidence="9" type="ORF">Bathy09g03100</name>
</gene>
<dbReference type="GeneID" id="19013817"/>
<feature type="repeat" description="TPR" evidence="4">
    <location>
        <begin position="147"/>
        <end position="180"/>
    </location>
</feature>
<keyword evidence="1 5" id="KW-0489">Methyltransferase</keyword>
<protein>
    <submittedName>
        <fullName evidence="9">Protein arginine methyltransferase</fullName>
    </submittedName>
</protein>
<dbReference type="InterPro" id="IPR011990">
    <property type="entry name" value="TPR-like_helical_dom_sf"/>
</dbReference>
<dbReference type="InterPro" id="IPR055135">
    <property type="entry name" value="PRMT_dom"/>
</dbReference>
<keyword evidence="2 5" id="KW-0808">Transferase</keyword>
<evidence type="ECO:0000256" key="3">
    <source>
        <dbReference type="ARBA" id="ARBA00022691"/>
    </source>
</evidence>
<evidence type="ECO:0000256" key="2">
    <source>
        <dbReference type="ARBA" id="ARBA00022679"/>
    </source>
</evidence>
<evidence type="ECO:0000313" key="10">
    <source>
        <dbReference type="Proteomes" id="UP000198341"/>
    </source>
</evidence>
<accession>K8FF57</accession>
<keyword evidence="6" id="KW-0175">Coiled coil</keyword>
<evidence type="ECO:0000256" key="1">
    <source>
        <dbReference type="ARBA" id="ARBA00022603"/>
    </source>
</evidence>
<sequence>MVVASTGSGGGVPSFDAKENDEEQNETRDEGFEMMGKKDEEASHPFDLSSYDRLEIESIEKTFNLELNSIDPNAIDMAVKRAKELANVYFKSGEYEKSAEQYTTAIAGARKDKTLWRNRAAARLQIGERLEAIHDSVKAVELDEKDAKSWYRLGTSLMANHEYLKAAQALNTAAKLMPGSKDIEERLAAAREMYEEERKRKEKEEKAVRRDLALRLRKARREDRNQETINQWKQTLGGPDWDVEDYAWRPTFLPIARSKKIDYERFMEDPRKRGVVNYAIGLAELSSPKTEICKGLVDFERFRAYEKVIGSWAISGEEETAQEKTTAIVLSSGCGILPALVANSDAIERVIAIERNQFLYRNLKQIGKANKKLFEKVSLVDQKLESCEKVKVDDEKEDEKGNEPEVKELVKSRDKSIADDMNRNSPVELPCRANKIVTDLFDFTALGLGALSAIDICGHRKLVTPDATVTPSKVTIKARLIELRLTTVSGFDLSAMNNYRWSPQCAKVNLYEEPHEVLSKPFECCAVDLNERLQRALRESPEKGSDGTIDYDDVWEFEALENVEIIKDGTWNAVAFWFEGELDEATVFSSLPPKVASTFDDDDDGNIENTVNGGGKREGIRRKSYCESFNVGVQYLDDVPVKKGDITQVAIKRDSTQIYFESSPPQTRARHAHIPSWHFDMLNDSGRNDAYEKAIKRAVERKKREKGSCEVLDAGAGSGILSMFAARAGADYVHACEQNGHMCDVGEETVCINGYGLKIMFHNKDVRRLFTKESEGLIKHGLKPDGNCPEMDKKSDVLVFEVFDSGLIGEGAFHIVGMARHRLLKPDATLVPRAAKMFAAPIEYRFQNYQTLDGKHTIDLTNANRWRYRDDYEGVNLEKLPKSAWRALAKPKPFFNFDFYAWEENMQPKEEPMSFEITEEGTFNAIAFWFDLELDEETTLTTNPFAEHGEKGATWQQAVQYVEELTLKPGDSLKVVAAHDTYGISFRVDDSKLEFDRGQRRTKCPLYDGTWQAHHIEFKRVTDSLARTITQSPVAFRETCETAVACGSRPGDLKFEAWAGADFCTKFMA</sequence>
<feature type="region of interest" description="Disordered" evidence="7">
    <location>
        <begin position="1"/>
        <end position="44"/>
    </location>
</feature>
<dbReference type="SUPFAM" id="SSF53335">
    <property type="entry name" value="S-adenosyl-L-methionine-dependent methyltransferases"/>
    <property type="match status" value="1"/>
</dbReference>
<dbReference type="Gene3D" id="1.25.40.10">
    <property type="entry name" value="Tetratricopeptide repeat domain"/>
    <property type="match status" value="1"/>
</dbReference>
<dbReference type="Gene3D" id="3.40.50.150">
    <property type="entry name" value="Vaccinia Virus protein VP39"/>
    <property type="match status" value="2"/>
</dbReference>
<evidence type="ECO:0000259" key="8">
    <source>
        <dbReference type="Pfam" id="PF22528"/>
    </source>
</evidence>
<organism evidence="9 10">
    <name type="scientific">Bathycoccus prasinos</name>
    <dbReference type="NCBI Taxonomy" id="41875"/>
    <lineage>
        <taxon>Eukaryota</taxon>
        <taxon>Viridiplantae</taxon>
        <taxon>Chlorophyta</taxon>
        <taxon>Mamiellophyceae</taxon>
        <taxon>Mamiellales</taxon>
        <taxon>Bathycoccaceae</taxon>
        <taxon>Bathycoccus</taxon>
    </lineage>
</organism>
<dbReference type="InterPro" id="IPR029063">
    <property type="entry name" value="SAM-dependent_MTases_sf"/>
</dbReference>
<dbReference type="eggNOG" id="KOG0376">
    <property type="taxonomic scope" value="Eukaryota"/>
</dbReference>
<dbReference type="Gene3D" id="2.70.160.11">
    <property type="entry name" value="Hnrnp arginine n-methyltransferase1"/>
    <property type="match status" value="2"/>
</dbReference>
<dbReference type="SUPFAM" id="SSF48452">
    <property type="entry name" value="TPR-like"/>
    <property type="match status" value="1"/>
</dbReference>
<dbReference type="CDD" id="cd02440">
    <property type="entry name" value="AdoMet_MTases"/>
    <property type="match status" value="1"/>
</dbReference>
<name>K8FF57_9CHLO</name>
<dbReference type="STRING" id="41875.K8FF57"/>
<dbReference type="PROSITE" id="PS50005">
    <property type="entry name" value="TPR"/>
    <property type="match status" value="1"/>
</dbReference>
<dbReference type="KEGG" id="bpg:Bathy09g03100"/>
<reference evidence="9 10" key="1">
    <citation type="submission" date="2011-10" db="EMBL/GenBank/DDBJ databases">
        <authorList>
            <person name="Genoscope - CEA"/>
        </authorList>
    </citation>
    <scope>NUCLEOTIDE SEQUENCE [LARGE SCALE GENOMIC DNA]</scope>
    <source>
        <strain evidence="9 10">RCC 1105</strain>
    </source>
</reference>
<dbReference type="Pfam" id="PF22528">
    <property type="entry name" value="PRMT_C"/>
    <property type="match status" value="1"/>
</dbReference>
<feature type="region of interest" description="Disordered" evidence="7">
    <location>
        <begin position="394"/>
        <end position="415"/>
    </location>
</feature>
<dbReference type="eggNOG" id="KOG1501">
    <property type="taxonomic scope" value="Eukaryota"/>
</dbReference>